<evidence type="ECO:0000256" key="5">
    <source>
        <dbReference type="ARBA" id="ARBA00023163"/>
    </source>
</evidence>
<dbReference type="Proteomes" id="UP000280960">
    <property type="component" value="Chromosome"/>
</dbReference>
<evidence type="ECO:0000256" key="3">
    <source>
        <dbReference type="ARBA" id="ARBA00023015"/>
    </source>
</evidence>
<dbReference type="InterPro" id="IPR036388">
    <property type="entry name" value="WH-like_DNA-bd_sf"/>
</dbReference>
<protein>
    <submittedName>
        <fullName evidence="7">Aminotransferase class I/II-fold pyridoxal phosphate-dependent enzyme</fullName>
    </submittedName>
</protein>
<dbReference type="InterPro" id="IPR000524">
    <property type="entry name" value="Tscrpt_reg_HTH_GntR"/>
</dbReference>
<dbReference type="Pfam" id="PF00155">
    <property type="entry name" value="Aminotran_1_2"/>
    <property type="match status" value="1"/>
</dbReference>
<dbReference type="SUPFAM" id="SSF46785">
    <property type="entry name" value="Winged helix' DNA-binding domain"/>
    <property type="match status" value="1"/>
</dbReference>
<gene>
    <name evidence="7" type="ORF">D2962_16755</name>
</gene>
<dbReference type="InterPro" id="IPR051446">
    <property type="entry name" value="HTH_trans_reg/aminotransferase"/>
</dbReference>
<evidence type="ECO:0000313" key="8">
    <source>
        <dbReference type="Proteomes" id="UP000280960"/>
    </source>
</evidence>
<reference evidence="7 8" key="1">
    <citation type="submission" date="2018-10" db="EMBL/GenBank/DDBJ databases">
        <authorList>
            <person name="Zhang X."/>
        </authorList>
    </citation>
    <scope>NUCLEOTIDE SEQUENCE [LARGE SCALE GENOMIC DNA]</scope>
    <source>
        <strain evidence="7 8">SK-G1</strain>
    </source>
</reference>
<dbReference type="InterPro" id="IPR036390">
    <property type="entry name" value="WH_DNA-bd_sf"/>
</dbReference>
<dbReference type="Gene3D" id="3.40.640.10">
    <property type="entry name" value="Type I PLP-dependent aspartate aminotransferase-like (Major domain)"/>
    <property type="match status" value="1"/>
</dbReference>
<keyword evidence="2" id="KW-0663">Pyridoxal phosphate</keyword>
<keyword evidence="3" id="KW-0805">Transcription regulation</keyword>
<keyword evidence="7" id="KW-0032">Aminotransferase</keyword>
<dbReference type="AlphaFoldDB" id="A0A3G2RBB7"/>
<dbReference type="EMBL" id="CP033169">
    <property type="protein sequence ID" value="AYO32027.1"/>
    <property type="molecule type" value="Genomic_DNA"/>
</dbReference>
<dbReference type="InterPro" id="IPR015424">
    <property type="entry name" value="PyrdxlP-dep_Trfase"/>
</dbReference>
<dbReference type="GO" id="GO:0008483">
    <property type="term" value="F:transaminase activity"/>
    <property type="evidence" value="ECO:0007669"/>
    <property type="project" value="UniProtKB-KW"/>
</dbReference>
<dbReference type="Gene3D" id="1.10.10.10">
    <property type="entry name" value="Winged helix-like DNA-binding domain superfamily/Winged helix DNA-binding domain"/>
    <property type="match status" value="1"/>
</dbReference>
<organism evidence="7 8">
    <name type="scientific">Biomaibacter acetigenes</name>
    <dbReference type="NCBI Taxonomy" id="2316383"/>
    <lineage>
        <taxon>Bacteria</taxon>
        <taxon>Bacillati</taxon>
        <taxon>Bacillota</taxon>
        <taxon>Clostridia</taxon>
        <taxon>Thermosediminibacterales</taxon>
        <taxon>Tepidanaerobacteraceae</taxon>
        <taxon>Biomaibacter</taxon>
    </lineage>
</organism>
<evidence type="ECO:0000256" key="1">
    <source>
        <dbReference type="ARBA" id="ARBA00005384"/>
    </source>
</evidence>
<dbReference type="PROSITE" id="PS50949">
    <property type="entry name" value="HTH_GNTR"/>
    <property type="match status" value="1"/>
</dbReference>
<dbReference type="KEGG" id="bacg:D2962_16755"/>
<accession>A0A3G2RBB7</accession>
<dbReference type="Gene3D" id="3.90.1150.10">
    <property type="entry name" value="Aspartate Aminotransferase, domain 1"/>
    <property type="match status" value="1"/>
</dbReference>
<evidence type="ECO:0000256" key="4">
    <source>
        <dbReference type="ARBA" id="ARBA00023125"/>
    </source>
</evidence>
<dbReference type="RefSeq" id="WP_120766940.1">
    <property type="nucleotide sequence ID" value="NZ_CP033169.1"/>
</dbReference>
<keyword evidence="7" id="KW-0808">Transferase</keyword>
<sequence length="516" mass="58648">MDKYVSIRLDRSLEKPLYVQVCESIIELIEKNILLPEEKLPPIRKLASLLDVNTVTIVNAYKLLEKQGYVVSRVGSGTYINPSILLNHQNLSKALSSQGVSLQKVSENPGVFNDSSPTPSNSALFDDISNVRSAIRYDFAGAAISPEFFPVEEFKEVLNEVLDRDRGYAFGYQESMGYAPLRKSISEFMASEYNITFSPEEIQVVSGAQQGIDIIAKAFLNYQDTVYVEGPTYTGAIDAFKSRGAKIVEIPLEPDGINIDELRSKLKVKPPRLFYTMPNFHNPTGYSYSTQKKKELIALSRECDFLIVEDDHMNDLYFAEKPSPLKAMDDGGNVLYIKSFSKLFMPGLRLAFIASRKDFAVKIADAKYYSDISSSGLTQRAMDLFFRKSLWPEHARRMRKIFREKWQAMNGAIEEYIPPGINYKSPGGGLFFWLELPQGYYSMNLYNEALKYGLLLMPGDFFYPDRRPSNGFRLSFAEIAPENIRDGIKLLAETIEKLFQEYKLNPLRGKNFRPLL</sequence>
<dbReference type="PANTHER" id="PTHR46577">
    <property type="entry name" value="HTH-TYPE TRANSCRIPTIONAL REGULATORY PROTEIN GABR"/>
    <property type="match status" value="1"/>
</dbReference>
<dbReference type="SUPFAM" id="SSF53383">
    <property type="entry name" value="PLP-dependent transferases"/>
    <property type="match status" value="1"/>
</dbReference>
<dbReference type="GO" id="GO:0003700">
    <property type="term" value="F:DNA-binding transcription factor activity"/>
    <property type="evidence" value="ECO:0007669"/>
    <property type="project" value="InterPro"/>
</dbReference>
<keyword evidence="4" id="KW-0238">DNA-binding</keyword>
<name>A0A3G2RBB7_9FIRM</name>
<dbReference type="GO" id="GO:0003677">
    <property type="term" value="F:DNA binding"/>
    <property type="evidence" value="ECO:0007669"/>
    <property type="project" value="UniProtKB-KW"/>
</dbReference>
<dbReference type="Pfam" id="PF00392">
    <property type="entry name" value="GntR"/>
    <property type="match status" value="1"/>
</dbReference>
<dbReference type="CDD" id="cd07377">
    <property type="entry name" value="WHTH_GntR"/>
    <property type="match status" value="1"/>
</dbReference>
<dbReference type="GO" id="GO:0030170">
    <property type="term" value="F:pyridoxal phosphate binding"/>
    <property type="evidence" value="ECO:0007669"/>
    <property type="project" value="InterPro"/>
</dbReference>
<dbReference type="InterPro" id="IPR015422">
    <property type="entry name" value="PyrdxlP-dep_Trfase_small"/>
</dbReference>
<keyword evidence="5" id="KW-0804">Transcription</keyword>
<evidence type="ECO:0000256" key="2">
    <source>
        <dbReference type="ARBA" id="ARBA00022898"/>
    </source>
</evidence>
<feature type="domain" description="HTH gntR-type" evidence="6">
    <location>
        <begin position="15"/>
        <end position="83"/>
    </location>
</feature>
<dbReference type="InterPro" id="IPR004839">
    <property type="entry name" value="Aminotransferase_I/II_large"/>
</dbReference>
<evidence type="ECO:0000313" key="7">
    <source>
        <dbReference type="EMBL" id="AYO32027.1"/>
    </source>
</evidence>
<dbReference type="SMART" id="SM00345">
    <property type="entry name" value="HTH_GNTR"/>
    <property type="match status" value="1"/>
</dbReference>
<dbReference type="CDD" id="cd00609">
    <property type="entry name" value="AAT_like"/>
    <property type="match status" value="1"/>
</dbReference>
<dbReference type="InterPro" id="IPR015421">
    <property type="entry name" value="PyrdxlP-dep_Trfase_major"/>
</dbReference>
<dbReference type="PANTHER" id="PTHR46577:SF1">
    <property type="entry name" value="HTH-TYPE TRANSCRIPTIONAL REGULATORY PROTEIN GABR"/>
    <property type="match status" value="1"/>
</dbReference>
<evidence type="ECO:0000259" key="6">
    <source>
        <dbReference type="PROSITE" id="PS50949"/>
    </source>
</evidence>
<comment type="similarity">
    <text evidence="1">In the C-terminal section; belongs to the class-I pyridoxal-phosphate-dependent aminotransferase family.</text>
</comment>
<keyword evidence="8" id="KW-1185">Reference proteome</keyword>
<proteinExistence type="inferred from homology"/>